<comment type="subcellular location">
    <subcellularLocation>
        <location evidence="1">Membrane</location>
        <topology evidence="1">Multi-pass membrane protein</topology>
    </subcellularLocation>
    <subcellularLocation>
        <location evidence="9">Mitochondrion inner membrane</location>
        <topology evidence="9">Multi-pass membrane protein</topology>
    </subcellularLocation>
</comment>
<dbReference type="EMBL" id="FN313571">
    <property type="protein sequence ID" value="CAY39367.1"/>
    <property type="molecule type" value="Genomic_DNA"/>
</dbReference>
<dbReference type="GO" id="GO:0008137">
    <property type="term" value="F:NADH dehydrogenase (ubiquinone) activity"/>
    <property type="evidence" value="ECO:0007669"/>
    <property type="project" value="UniProtKB-EC"/>
</dbReference>
<accession>C7TQP2</accession>
<keyword evidence="5 9" id="KW-0812">Transmembrane</keyword>
<keyword evidence="9" id="KW-0520">NAD</keyword>
<evidence type="ECO:0000256" key="5">
    <source>
        <dbReference type="ARBA" id="ARBA00022692"/>
    </source>
</evidence>
<evidence type="ECO:0000256" key="3">
    <source>
        <dbReference type="ARBA" id="ARBA00021009"/>
    </source>
</evidence>
<feature type="transmembrane region" description="Helical" evidence="11">
    <location>
        <begin position="137"/>
        <end position="154"/>
    </location>
</feature>
<dbReference type="Pfam" id="PF00146">
    <property type="entry name" value="NADHdh"/>
    <property type="match status" value="1"/>
</dbReference>
<dbReference type="GO" id="GO:0003954">
    <property type="term" value="F:NADH dehydrogenase activity"/>
    <property type="evidence" value="ECO:0007669"/>
    <property type="project" value="TreeGrafter"/>
</dbReference>
<dbReference type="PANTHER" id="PTHR11432">
    <property type="entry name" value="NADH DEHYDROGENASE SUBUNIT 1"/>
    <property type="match status" value="1"/>
</dbReference>
<evidence type="ECO:0000256" key="9">
    <source>
        <dbReference type="RuleBase" id="RU000471"/>
    </source>
</evidence>
<feature type="transmembrane region" description="Helical" evidence="11">
    <location>
        <begin position="233"/>
        <end position="251"/>
    </location>
</feature>
<evidence type="ECO:0000256" key="10">
    <source>
        <dbReference type="RuleBase" id="RU000473"/>
    </source>
</evidence>
<keyword evidence="4" id="KW-0813">Transport</keyword>
<geneLocation type="mitochondrion" evidence="13"/>
<dbReference type="PROSITE" id="PS00667">
    <property type="entry name" value="COMPLEX1_ND1_1"/>
    <property type="match status" value="1"/>
</dbReference>
<evidence type="ECO:0000256" key="11">
    <source>
        <dbReference type="SAM" id="Phobius"/>
    </source>
</evidence>
<feature type="transmembrane region" description="Helical" evidence="11">
    <location>
        <begin position="160"/>
        <end position="181"/>
    </location>
</feature>
<feature type="transmembrane region" description="Helical" evidence="11">
    <location>
        <begin position="68"/>
        <end position="92"/>
    </location>
</feature>
<evidence type="ECO:0000256" key="2">
    <source>
        <dbReference type="ARBA" id="ARBA00010535"/>
    </source>
</evidence>
<comment type="similarity">
    <text evidence="2 9">Belongs to the complex I subunit 1 family.</text>
</comment>
<comment type="catalytic activity">
    <reaction evidence="10">
        <text>a ubiquinone + NADH + 5 H(+)(in) = a ubiquinol + NAD(+) + 4 H(+)(out)</text>
        <dbReference type="Rhea" id="RHEA:29091"/>
        <dbReference type="Rhea" id="RHEA-COMP:9565"/>
        <dbReference type="Rhea" id="RHEA-COMP:9566"/>
        <dbReference type="ChEBI" id="CHEBI:15378"/>
        <dbReference type="ChEBI" id="CHEBI:16389"/>
        <dbReference type="ChEBI" id="CHEBI:17976"/>
        <dbReference type="ChEBI" id="CHEBI:57540"/>
        <dbReference type="ChEBI" id="CHEBI:57945"/>
        <dbReference type="EC" id="7.1.1.2"/>
    </reaction>
</comment>
<evidence type="ECO:0000256" key="8">
    <source>
        <dbReference type="ARBA" id="ARBA00023136"/>
    </source>
</evidence>
<proteinExistence type="inferred from homology"/>
<dbReference type="PANTHER" id="PTHR11432:SF3">
    <property type="entry name" value="NADH-UBIQUINONE OXIDOREDUCTASE CHAIN 1"/>
    <property type="match status" value="1"/>
</dbReference>
<keyword evidence="6 11" id="KW-1133">Transmembrane helix</keyword>
<feature type="transmembrane region" description="Helical" evidence="11">
    <location>
        <begin position="98"/>
        <end position="117"/>
    </location>
</feature>
<keyword evidence="12" id="KW-0732">Signal</keyword>
<dbReference type="PROSITE" id="PS00668">
    <property type="entry name" value="COMPLEX1_ND1_2"/>
    <property type="match status" value="1"/>
</dbReference>
<organism evidence="13">
    <name type="scientific">Radopholus similis</name>
    <name type="common">Burrowing nematode worm</name>
    <name type="synonym">Tylenchus similis</name>
    <dbReference type="NCBI Taxonomy" id="46012"/>
    <lineage>
        <taxon>Eukaryota</taxon>
        <taxon>Metazoa</taxon>
        <taxon>Ecdysozoa</taxon>
        <taxon>Nematoda</taxon>
        <taxon>Chromadorea</taxon>
        <taxon>Rhabditida</taxon>
        <taxon>Tylenchina</taxon>
        <taxon>Tylenchomorpha</taxon>
        <taxon>Tylenchoidea</taxon>
        <taxon>Pratylenchidae</taxon>
        <taxon>Radopholinae</taxon>
        <taxon>Radopholus</taxon>
    </lineage>
</organism>
<reference evidence="13" key="1">
    <citation type="submission" date="2009-04" db="EMBL/GenBank/DDBJ databases">
        <title>Plant-parasitic nematodes: from genomics to functional analysis.</title>
        <authorList>
            <person name="Jacob J."/>
        </authorList>
    </citation>
    <scope>NUCLEOTIDE SEQUENCE</scope>
</reference>
<gene>
    <name evidence="13" type="primary">nad1</name>
</gene>
<evidence type="ECO:0000313" key="13">
    <source>
        <dbReference type="EMBL" id="CAY39367.1"/>
    </source>
</evidence>
<feature type="transmembrane region" description="Helical" evidence="11">
    <location>
        <begin position="263"/>
        <end position="285"/>
    </location>
</feature>
<feature type="transmembrane region" description="Helical" evidence="11">
    <location>
        <begin position="202"/>
        <end position="227"/>
    </location>
</feature>
<name>C7TQP2_RADSI</name>
<feature type="chain" id="PRO_5002984679" description="NADH-ubiquinone oxidoreductase chain 1" evidence="12">
    <location>
        <begin position="18"/>
        <end position="286"/>
    </location>
</feature>
<dbReference type="InterPro" id="IPR018086">
    <property type="entry name" value="NADH_UbQ_OxRdtase_su1_CS"/>
</dbReference>
<keyword evidence="8 11" id="KW-0472">Membrane</keyword>
<feature type="signal peptide" evidence="12">
    <location>
        <begin position="1"/>
        <end position="17"/>
    </location>
</feature>
<sequence length="286" mass="34977">MLLFMFFLMVLILLSLAFLTLSEHFLLALSQNRLSPNKSLFYGLFQALVDGLKLLQKEYVLVEKMMFINYYLLTFINFSLMLILFFIIPYFYFFSMKLNFFFLLFIIGLSVYFFIVVSYFSKSKYAIFGSLRSSSQALSFDIIFIFSIIMFIFMKKKFIYYYYYFFFGYMFFFFYFFFLIMAELNRAPFDFSEGESELVSGYNLELGSLFFIFFFLSEYGFLVYYVLFLNYLFFNYNYLFGFIIFFIIIFIRSVLPRYRYDMLMSFFWLLLFIILFIFFLLLIILF</sequence>
<dbReference type="GO" id="GO:0005743">
    <property type="term" value="C:mitochondrial inner membrane"/>
    <property type="evidence" value="ECO:0007669"/>
    <property type="project" value="UniProtKB-SubCell"/>
</dbReference>
<evidence type="ECO:0000256" key="7">
    <source>
        <dbReference type="ARBA" id="ARBA00023075"/>
    </source>
</evidence>
<dbReference type="EC" id="7.1.1.2" evidence="10"/>
<evidence type="ECO:0000256" key="1">
    <source>
        <dbReference type="ARBA" id="ARBA00004141"/>
    </source>
</evidence>
<evidence type="ECO:0000256" key="4">
    <source>
        <dbReference type="ARBA" id="ARBA00022448"/>
    </source>
</evidence>
<evidence type="ECO:0000256" key="6">
    <source>
        <dbReference type="ARBA" id="ARBA00022989"/>
    </source>
</evidence>
<keyword evidence="10 13" id="KW-0496">Mitochondrion</keyword>
<dbReference type="AlphaFoldDB" id="C7TQP2"/>
<keyword evidence="7 10" id="KW-0830">Ubiquinone</keyword>
<reference evidence="13" key="2">
    <citation type="submission" date="2009-04" db="EMBL/GenBank/DDBJ databases">
        <title>The mitochondrial genome of Radopholus similis.</title>
        <authorList>
            <person name="Jacob J."/>
            <person name="Vanholm B."/>
            <person name="Vanleeuwen T."/>
            <person name="Devreese B."/>
            <person name="Gheysen G."/>
        </authorList>
    </citation>
    <scope>NUCLEOTIDE SEQUENCE</scope>
</reference>
<evidence type="ECO:0000256" key="12">
    <source>
        <dbReference type="SAM" id="SignalP"/>
    </source>
</evidence>
<protein>
    <recommendedName>
        <fullName evidence="3 10">NADH-ubiquinone oxidoreductase chain 1</fullName>
        <ecNumber evidence="10">7.1.1.2</ecNumber>
    </recommendedName>
</protein>
<dbReference type="GO" id="GO:0009060">
    <property type="term" value="P:aerobic respiration"/>
    <property type="evidence" value="ECO:0007669"/>
    <property type="project" value="TreeGrafter"/>
</dbReference>
<dbReference type="InterPro" id="IPR001694">
    <property type="entry name" value="NADH_UbQ_OxRdtase_su1/FPO"/>
</dbReference>